<protein>
    <submittedName>
        <fullName evidence="2">Uncharacterized protein</fullName>
    </submittedName>
</protein>
<organism evidence="2">
    <name type="scientific">viral metagenome</name>
    <dbReference type="NCBI Taxonomy" id="1070528"/>
    <lineage>
        <taxon>unclassified sequences</taxon>
        <taxon>metagenomes</taxon>
        <taxon>organismal metagenomes</taxon>
    </lineage>
</organism>
<dbReference type="AlphaFoldDB" id="A0A6C0BIS5"/>
<evidence type="ECO:0000256" key="1">
    <source>
        <dbReference type="SAM" id="MobiDB-lite"/>
    </source>
</evidence>
<dbReference type="EMBL" id="MN739158">
    <property type="protein sequence ID" value="QHS91318.1"/>
    <property type="molecule type" value="Genomic_DNA"/>
</dbReference>
<evidence type="ECO:0000313" key="2">
    <source>
        <dbReference type="EMBL" id="QHS91318.1"/>
    </source>
</evidence>
<reference evidence="2" key="1">
    <citation type="journal article" date="2020" name="Nature">
        <title>Giant virus diversity and host interactions through global metagenomics.</title>
        <authorList>
            <person name="Schulz F."/>
            <person name="Roux S."/>
            <person name="Paez-Espino D."/>
            <person name="Jungbluth S."/>
            <person name="Walsh D.A."/>
            <person name="Denef V.J."/>
            <person name="McMahon K.D."/>
            <person name="Konstantinidis K.T."/>
            <person name="Eloe-Fadrosh E.A."/>
            <person name="Kyrpides N.C."/>
            <person name="Woyke T."/>
        </authorList>
    </citation>
    <scope>NUCLEOTIDE SEQUENCE</scope>
    <source>
        <strain evidence="2">GVMAG-M-3300013004-44</strain>
    </source>
</reference>
<name>A0A6C0BIS5_9ZZZZ</name>
<feature type="region of interest" description="Disordered" evidence="1">
    <location>
        <begin position="29"/>
        <end position="50"/>
    </location>
</feature>
<sequence>MGCSESREDRKISAYSLKTPLPLHIYQCSQQSPTNQSPKSPSKSYNTPKTHLSRLNSIAHFKFPMFREFQPNVQQEILLHIDKELRKQ</sequence>
<accession>A0A6C0BIS5</accession>
<proteinExistence type="predicted"/>